<feature type="domain" description="Nitrogenase/oxidoreductase component 1" evidence="4">
    <location>
        <begin position="19"/>
        <end position="435"/>
    </location>
</feature>
<dbReference type="GO" id="GO:0016163">
    <property type="term" value="F:nitrogenase activity"/>
    <property type="evidence" value="ECO:0007669"/>
    <property type="project" value="UniProtKB-EC"/>
</dbReference>
<dbReference type="InterPro" id="IPR000510">
    <property type="entry name" value="Nase/OxRdtase_comp1"/>
</dbReference>
<dbReference type="PROSITE" id="PS00699">
    <property type="entry name" value="NITROGENASE_1_1"/>
    <property type="match status" value="1"/>
</dbReference>
<keyword evidence="1 2" id="KW-0535">Nitrogen fixation</keyword>
<dbReference type="Proteomes" id="UP000276437">
    <property type="component" value="Chromosome"/>
</dbReference>
<dbReference type="InterPro" id="IPR050152">
    <property type="entry name" value="ChlB/BchB/BchZ"/>
</dbReference>
<dbReference type="PANTHER" id="PTHR33712:SF7">
    <property type="entry name" value="LIGHT-INDEPENDENT PROTOCHLOROPHYLLIDE REDUCTASE SUBUNIT B"/>
    <property type="match status" value="1"/>
</dbReference>
<evidence type="ECO:0000256" key="3">
    <source>
        <dbReference type="SAM" id="MobiDB-lite"/>
    </source>
</evidence>
<accession>A0A348ALT5</accession>
<name>A0A348ALT5_9FIRM</name>
<reference evidence="5 6" key="1">
    <citation type="journal article" date="2018" name="Int. J. Syst. Evol. Microbiol.">
        <title>Methylomusa anaerophila gen. nov., sp. nov., an anaerobic methanol-utilizing bacterium isolated from a microbial fuel cell.</title>
        <authorList>
            <person name="Amano N."/>
            <person name="Yamamuro A."/>
            <person name="Miyahara M."/>
            <person name="Kouzuma A."/>
            <person name="Abe T."/>
            <person name="Watanabe K."/>
        </authorList>
    </citation>
    <scope>NUCLEOTIDE SEQUENCE [LARGE SCALE GENOMIC DNA]</scope>
    <source>
        <strain evidence="5 6">MMFC1</strain>
    </source>
</reference>
<dbReference type="PANTHER" id="PTHR33712">
    <property type="entry name" value="LIGHT-INDEPENDENT PROTOCHLOROPHYLLIDE REDUCTASE SUBUNIT B"/>
    <property type="match status" value="1"/>
</dbReference>
<dbReference type="KEGG" id="mana:MAMMFC1_02718"/>
<dbReference type="InterPro" id="IPR000318">
    <property type="entry name" value="Nase_comp1_CS"/>
</dbReference>
<evidence type="ECO:0000313" key="6">
    <source>
        <dbReference type="Proteomes" id="UP000276437"/>
    </source>
</evidence>
<protein>
    <submittedName>
        <fullName evidence="5">Nitrogenase molybdenum-iron protein beta chain</fullName>
        <ecNumber evidence="5">1.18.6.1</ecNumber>
    </submittedName>
</protein>
<sequence length="485" mass="53787">MAKKTASYRNVNENPCNMCMPMGGILPLKGVEQAMVIIHGSQGCSTYMRRHIAEHFNEPIDVASSSMNEKGTVYGGENNLKKGLDNLIKLYNPKLIGVLTTCLAETIGEDIDRITTDYLLERGLDLPIVTVPTPGYGGTHTEGYFLAVKKIVEKLARPTERHAKINILVPNISPADIREIKRILALMGAEYTLCPDFSDTLDRPYAKPYKKVPDGGTRIEDIAAMPGAPATVEIGVAIDDRSSAGKYLADKFGVSLYQVPIPTGIENTDIFVNTLQKITGRDIPASLVMERGRLLDCMIDSHKYNFQGRSVIFGEPDQVYANTCTCMENGIYPVVVATGSNNEKLAALFDELFEQCPHEVKYLNQTDFAHIRAESARLKANVAIGHSDGRYLTEREGIPLIRAGFPIHDRVGGQRLLSVGYTGTTMFLDRITNTLLENKYRHYRSTMYEKFYQGSDDSNDSNDNVAGLREGRGEENELFCPPKQQ</sequence>
<dbReference type="AlphaFoldDB" id="A0A348ALT5"/>
<dbReference type="EC" id="1.18.6.1" evidence="5"/>
<organism evidence="5 6">
    <name type="scientific">Methylomusa anaerophila</name>
    <dbReference type="NCBI Taxonomy" id="1930071"/>
    <lineage>
        <taxon>Bacteria</taxon>
        <taxon>Bacillati</taxon>
        <taxon>Bacillota</taxon>
        <taxon>Negativicutes</taxon>
        <taxon>Selenomonadales</taxon>
        <taxon>Sporomusaceae</taxon>
        <taxon>Methylomusa</taxon>
    </lineage>
</organism>
<gene>
    <name evidence="5" type="primary">nifK_9</name>
    <name evidence="5" type="ORF">MAMMFC1_02718</name>
</gene>
<evidence type="ECO:0000256" key="1">
    <source>
        <dbReference type="ARBA" id="ARBA00023231"/>
    </source>
</evidence>
<keyword evidence="5" id="KW-0560">Oxidoreductase</keyword>
<feature type="region of interest" description="Disordered" evidence="3">
    <location>
        <begin position="452"/>
        <end position="485"/>
    </location>
</feature>
<dbReference type="Gene3D" id="1.20.89.10">
    <property type="entry name" value="Nitrogenase Molybdenum-iron Protein, subunit B, domain 4"/>
    <property type="match status" value="1"/>
</dbReference>
<dbReference type="SUPFAM" id="SSF53807">
    <property type="entry name" value="Helical backbone' metal receptor"/>
    <property type="match status" value="1"/>
</dbReference>
<proteinExistence type="inferred from homology"/>
<dbReference type="OrthoDB" id="9800746at2"/>
<dbReference type="RefSeq" id="WP_126308979.1">
    <property type="nucleotide sequence ID" value="NZ_AP018449.1"/>
</dbReference>
<evidence type="ECO:0000256" key="2">
    <source>
        <dbReference type="RuleBase" id="RU004021"/>
    </source>
</evidence>
<evidence type="ECO:0000259" key="4">
    <source>
        <dbReference type="Pfam" id="PF00148"/>
    </source>
</evidence>
<evidence type="ECO:0000313" key="5">
    <source>
        <dbReference type="EMBL" id="BBB92033.1"/>
    </source>
</evidence>
<dbReference type="Pfam" id="PF00148">
    <property type="entry name" value="Oxidored_nitro"/>
    <property type="match status" value="1"/>
</dbReference>
<keyword evidence="6" id="KW-1185">Reference proteome</keyword>
<dbReference type="EMBL" id="AP018449">
    <property type="protein sequence ID" value="BBB92033.1"/>
    <property type="molecule type" value="Genomic_DNA"/>
</dbReference>
<dbReference type="Gene3D" id="3.40.50.1980">
    <property type="entry name" value="Nitrogenase molybdenum iron protein domain"/>
    <property type="match status" value="3"/>
</dbReference>
<comment type="similarity">
    <text evidence="2">Belongs to the NifD/NifK/NifE/NifN family.</text>
</comment>